<evidence type="ECO:0000313" key="3">
    <source>
        <dbReference type="Proteomes" id="UP000008909"/>
    </source>
</evidence>
<gene>
    <name evidence="2" type="ORF">CLF_110090</name>
</gene>
<keyword evidence="3" id="KW-1185">Reference proteome</keyword>
<proteinExistence type="predicted"/>
<evidence type="ECO:0000256" key="1">
    <source>
        <dbReference type="SAM" id="MobiDB-lite"/>
    </source>
</evidence>
<dbReference type="AlphaFoldDB" id="G7YK87"/>
<feature type="region of interest" description="Disordered" evidence="1">
    <location>
        <begin position="189"/>
        <end position="212"/>
    </location>
</feature>
<reference evidence="2" key="1">
    <citation type="journal article" date="2011" name="Genome Biol.">
        <title>The draft genome of the carcinogenic human liver fluke Clonorchis sinensis.</title>
        <authorList>
            <person name="Wang X."/>
            <person name="Chen W."/>
            <person name="Huang Y."/>
            <person name="Sun J."/>
            <person name="Men J."/>
            <person name="Liu H."/>
            <person name="Luo F."/>
            <person name="Guo L."/>
            <person name="Lv X."/>
            <person name="Deng C."/>
            <person name="Zhou C."/>
            <person name="Fan Y."/>
            <person name="Li X."/>
            <person name="Huang L."/>
            <person name="Hu Y."/>
            <person name="Liang C."/>
            <person name="Hu X."/>
            <person name="Xu J."/>
            <person name="Yu X."/>
        </authorList>
    </citation>
    <scope>NUCLEOTIDE SEQUENCE [LARGE SCALE GENOMIC DNA]</scope>
    <source>
        <strain evidence="2">Henan</strain>
    </source>
</reference>
<protein>
    <submittedName>
        <fullName evidence="2">Uncharacterized protein</fullName>
    </submittedName>
</protein>
<sequence length="248" mass="28319">MWNLSTFVRKVMVPGPGALLYRFIIIIDSMTSVLNTDASLPYNHGLFESLIVEKKNKDGWGGDLLLPHYNHSEEHATHTVSKSSSTANHRFRHLWGSSYRHGLGVSVNQTTSHLRKKDLQTHLVFQLRFRPVSEASLRRNVANHCIAASSILGIIHVHIRRNPKREPSARDIPDSRSNNGHEQLINSVTNSHLHKKPRSREHLLARSSSDDLSDGSFISNEIILLLNPLRQKRNVAYRQLHRRLTKHL</sequence>
<name>G7YK87_CLOSI</name>
<evidence type="ECO:0000313" key="2">
    <source>
        <dbReference type="EMBL" id="GAA53369.1"/>
    </source>
</evidence>
<dbReference type="EMBL" id="DF143479">
    <property type="protein sequence ID" value="GAA53369.1"/>
    <property type="molecule type" value="Genomic_DNA"/>
</dbReference>
<reference key="2">
    <citation type="submission" date="2011-10" db="EMBL/GenBank/DDBJ databases">
        <title>The genome and transcriptome sequence of Clonorchis sinensis provide insights into the carcinogenic liver fluke.</title>
        <authorList>
            <person name="Wang X."/>
            <person name="Huang Y."/>
            <person name="Chen W."/>
            <person name="Liu H."/>
            <person name="Guo L."/>
            <person name="Chen Y."/>
            <person name="Luo F."/>
            <person name="Zhou W."/>
            <person name="Sun J."/>
            <person name="Mao Q."/>
            <person name="Liang P."/>
            <person name="Zhou C."/>
            <person name="Tian Y."/>
            <person name="Men J."/>
            <person name="Lv X."/>
            <person name="Huang L."/>
            <person name="Zhou J."/>
            <person name="Hu Y."/>
            <person name="Li R."/>
            <person name="Zhang F."/>
            <person name="Lei H."/>
            <person name="Li X."/>
            <person name="Hu X."/>
            <person name="Liang C."/>
            <person name="Xu J."/>
            <person name="Wu Z."/>
            <person name="Yu X."/>
        </authorList>
    </citation>
    <scope>NUCLEOTIDE SEQUENCE</scope>
    <source>
        <strain>Henan</strain>
    </source>
</reference>
<organism evidence="2 3">
    <name type="scientific">Clonorchis sinensis</name>
    <name type="common">Chinese liver fluke</name>
    <dbReference type="NCBI Taxonomy" id="79923"/>
    <lineage>
        <taxon>Eukaryota</taxon>
        <taxon>Metazoa</taxon>
        <taxon>Spiralia</taxon>
        <taxon>Lophotrochozoa</taxon>
        <taxon>Platyhelminthes</taxon>
        <taxon>Trematoda</taxon>
        <taxon>Digenea</taxon>
        <taxon>Opisthorchiida</taxon>
        <taxon>Opisthorchiata</taxon>
        <taxon>Opisthorchiidae</taxon>
        <taxon>Clonorchis</taxon>
    </lineage>
</organism>
<accession>G7YK87</accession>
<dbReference type="Proteomes" id="UP000008909">
    <property type="component" value="Unassembled WGS sequence"/>
</dbReference>